<accession>A0AAD8CBY0</accession>
<dbReference type="Proteomes" id="UP001233172">
    <property type="component" value="Unassembled WGS sequence"/>
</dbReference>
<dbReference type="AlphaFoldDB" id="A0AAD8CBY0"/>
<organism evidence="1 2">
    <name type="scientific">Biomphalaria pfeifferi</name>
    <name type="common">Bloodfluke planorb</name>
    <name type="synonym">Freshwater snail</name>
    <dbReference type="NCBI Taxonomy" id="112525"/>
    <lineage>
        <taxon>Eukaryota</taxon>
        <taxon>Metazoa</taxon>
        <taxon>Spiralia</taxon>
        <taxon>Lophotrochozoa</taxon>
        <taxon>Mollusca</taxon>
        <taxon>Gastropoda</taxon>
        <taxon>Heterobranchia</taxon>
        <taxon>Euthyneura</taxon>
        <taxon>Panpulmonata</taxon>
        <taxon>Hygrophila</taxon>
        <taxon>Lymnaeoidea</taxon>
        <taxon>Planorbidae</taxon>
        <taxon>Biomphalaria</taxon>
    </lineage>
</organism>
<keyword evidence="2" id="KW-1185">Reference proteome</keyword>
<proteinExistence type="predicted"/>
<reference evidence="1" key="1">
    <citation type="journal article" date="2023" name="PLoS Negl. Trop. Dis.">
        <title>A genome sequence for Biomphalaria pfeifferi, the major vector snail for the human-infecting parasite Schistosoma mansoni.</title>
        <authorList>
            <person name="Bu L."/>
            <person name="Lu L."/>
            <person name="Laidemitt M.R."/>
            <person name="Zhang S.M."/>
            <person name="Mutuku M."/>
            <person name="Mkoji G."/>
            <person name="Steinauer M."/>
            <person name="Loker E.S."/>
        </authorList>
    </citation>
    <scope>NUCLEOTIDE SEQUENCE</scope>
    <source>
        <strain evidence="1">KasaAsao</strain>
    </source>
</reference>
<name>A0AAD8CBY0_BIOPF</name>
<dbReference type="EMBL" id="JASAOG010000001">
    <property type="protein sequence ID" value="KAK0070136.1"/>
    <property type="molecule type" value="Genomic_DNA"/>
</dbReference>
<reference evidence="1" key="2">
    <citation type="submission" date="2023-04" db="EMBL/GenBank/DDBJ databases">
        <authorList>
            <person name="Bu L."/>
            <person name="Lu L."/>
            <person name="Laidemitt M.R."/>
            <person name="Zhang S.M."/>
            <person name="Mutuku M."/>
            <person name="Mkoji G."/>
            <person name="Steinauer M."/>
            <person name="Loker E.S."/>
        </authorList>
    </citation>
    <scope>NUCLEOTIDE SEQUENCE</scope>
    <source>
        <strain evidence="1">KasaAsao</strain>
        <tissue evidence="1">Whole Snail</tissue>
    </source>
</reference>
<evidence type="ECO:0000313" key="2">
    <source>
        <dbReference type="Proteomes" id="UP001233172"/>
    </source>
</evidence>
<comment type="caution">
    <text evidence="1">The sequence shown here is derived from an EMBL/GenBank/DDBJ whole genome shotgun (WGS) entry which is preliminary data.</text>
</comment>
<evidence type="ECO:0000313" key="1">
    <source>
        <dbReference type="EMBL" id="KAK0070136.1"/>
    </source>
</evidence>
<gene>
    <name evidence="1" type="ORF">Bpfe_000119</name>
</gene>
<sequence length="80" mass="8893">MQQLSPIVHLSLELMVVCLASDFIFSPRLLFLANLLSLINAPRKQMSRLSCKTNNIPPPFNANPDTRSLVAPELITSLKC</sequence>
<protein>
    <submittedName>
        <fullName evidence="1">Uncharacterized protein</fullName>
    </submittedName>
</protein>